<name>A0AAD1T9T3_PELCU</name>
<dbReference type="Proteomes" id="UP001295444">
    <property type="component" value="Chromosome 10"/>
</dbReference>
<gene>
    <name evidence="2" type="ORF">PECUL_23A058084</name>
</gene>
<evidence type="ECO:0000313" key="2">
    <source>
        <dbReference type="EMBL" id="CAH2319673.1"/>
    </source>
</evidence>
<reference evidence="2" key="1">
    <citation type="submission" date="2022-03" db="EMBL/GenBank/DDBJ databases">
        <authorList>
            <person name="Alioto T."/>
            <person name="Alioto T."/>
            <person name="Gomez Garrido J."/>
        </authorList>
    </citation>
    <scope>NUCLEOTIDE SEQUENCE</scope>
</reference>
<dbReference type="EMBL" id="OW240921">
    <property type="protein sequence ID" value="CAH2319673.1"/>
    <property type="molecule type" value="Genomic_DNA"/>
</dbReference>
<feature type="region of interest" description="Disordered" evidence="1">
    <location>
        <begin position="24"/>
        <end position="76"/>
    </location>
</feature>
<keyword evidence="3" id="KW-1185">Reference proteome</keyword>
<feature type="non-terminal residue" evidence="2">
    <location>
        <position position="76"/>
    </location>
</feature>
<feature type="compositionally biased region" description="Basic and acidic residues" evidence="1">
    <location>
        <begin position="63"/>
        <end position="76"/>
    </location>
</feature>
<organism evidence="2 3">
    <name type="scientific">Pelobates cultripes</name>
    <name type="common">Western spadefoot toad</name>
    <dbReference type="NCBI Taxonomy" id="61616"/>
    <lineage>
        <taxon>Eukaryota</taxon>
        <taxon>Metazoa</taxon>
        <taxon>Chordata</taxon>
        <taxon>Craniata</taxon>
        <taxon>Vertebrata</taxon>
        <taxon>Euteleostomi</taxon>
        <taxon>Amphibia</taxon>
        <taxon>Batrachia</taxon>
        <taxon>Anura</taxon>
        <taxon>Pelobatoidea</taxon>
        <taxon>Pelobatidae</taxon>
        <taxon>Pelobates</taxon>
    </lineage>
</organism>
<accession>A0AAD1T9T3</accession>
<evidence type="ECO:0000313" key="3">
    <source>
        <dbReference type="Proteomes" id="UP001295444"/>
    </source>
</evidence>
<dbReference type="AlphaFoldDB" id="A0AAD1T9T3"/>
<proteinExistence type="predicted"/>
<sequence length="76" mass="8321">MGQKTKKFKTDKIPTTADIRELLRRPQGATKPVMAPLSDGLSYSSSETSLPDMEELTSTARRPRADLSAKRSEGSP</sequence>
<protein>
    <submittedName>
        <fullName evidence="2">Uncharacterized protein</fullName>
    </submittedName>
</protein>
<evidence type="ECO:0000256" key="1">
    <source>
        <dbReference type="SAM" id="MobiDB-lite"/>
    </source>
</evidence>